<sequence length="117" mass="13274">MNLFFKTFGYLFAVLFAIGAIVQYNDPDSLLWIVIYAISAVISLLFSLNNLRAVVSLVFGTICFIGFMYLYPSDFQGFGLNDGDIETVELGREAFGLLIIALVMFFYTVRLRRMLKV</sequence>
<reference evidence="2" key="1">
    <citation type="submission" date="2022-09" db="EMBL/GenBank/DDBJ databases">
        <title>Maribacter litopenaei sp. nov., isolated from the intestinal tract of the Pacific White Shrimp, Litopenaeus vannamei.</title>
        <authorList>
            <person name="Kim S.Y."/>
            <person name="Hwang C.Y."/>
        </authorList>
    </citation>
    <scope>NUCLEOTIDE SEQUENCE</scope>
    <source>
        <strain evidence="2">HL-LV01</strain>
    </source>
</reference>
<proteinExistence type="predicted"/>
<evidence type="ECO:0000313" key="3">
    <source>
        <dbReference type="Proteomes" id="UP001059209"/>
    </source>
</evidence>
<dbReference type="PANTHER" id="PTHR34262">
    <property type="entry name" value="TRANSMEMBRANE PROTEIN 220"/>
    <property type="match status" value="1"/>
</dbReference>
<protein>
    <submittedName>
        <fullName evidence="2">Transmembrane 220 family protein</fullName>
    </submittedName>
</protein>
<dbReference type="InterPro" id="IPR029377">
    <property type="entry name" value="TMEM220"/>
</dbReference>
<evidence type="ECO:0000313" key="2">
    <source>
        <dbReference type="EMBL" id="UWX53951.1"/>
    </source>
</evidence>
<keyword evidence="3" id="KW-1185">Reference proteome</keyword>
<dbReference type="RefSeq" id="WP_260571514.1">
    <property type="nucleotide sequence ID" value="NZ_CP104205.1"/>
</dbReference>
<feature type="transmembrane region" description="Helical" evidence="1">
    <location>
        <begin position="91"/>
        <end position="109"/>
    </location>
</feature>
<keyword evidence="1" id="KW-1133">Transmembrane helix</keyword>
<feature type="transmembrane region" description="Helical" evidence="1">
    <location>
        <begin position="7"/>
        <end position="24"/>
    </location>
</feature>
<evidence type="ECO:0000256" key="1">
    <source>
        <dbReference type="SAM" id="Phobius"/>
    </source>
</evidence>
<dbReference type="Pfam" id="PF15071">
    <property type="entry name" value="TMEM220"/>
    <property type="match status" value="1"/>
</dbReference>
<dbReference type="EMBL" id="CP104205">
    <property type="protein sequence ID" value="UWX53951.1"/>
    <property type="molecule type" value="Genomic_DNA"/>
</dbReference>
<feature type="transmembrane region" description="Helical" evidence="1">
    <location>
        <begin position="53"/>
        <end position="71"/>
    </location>
</feature>
<accession>A0ABY5Y4K4</accession>
<organism evidence="2 3">
    <name type="scientific">Maribacter litopenaei</name>
    <dbReference type="NCBI Taxonomy" id="2976127"/>
    <lineage>
        <taxon>Bacteria</taxon>
        <taxon>Pseudomonadati</taxon>
        <taxon>Bacteroidota</taxon>
        <taxon>Flavobacteriia</taxon>
        <taxon>Flavobacteriales</taxon>
        <taxon>Flavobacteriaceae</taxon>
        <taxon>Maribacter</taxon>
    </lineage>
</organism>
<name>A0ABY5Y4K4_9FLAO</name>
<keyword evidence="1" id="KW-0472">Membrane</keyword>
<feature type="transmembrane region" description="Helical" evidence="1">
    <location>
        <begin position="30"/>
        <end position="46"/>
    </location>
</feature>
<gene>
    <name evidence="2" type="ORF">NYZ99_12730</name>
</gene>
<keyword evidence="1 2" id="KW-0812">Transmembrane</keyword>
<dbReference type="Proteomes" id="UP001059209">
    <property type="component" value="Chromosome"/>
</dbReference>
<dbReference type="PANTHER" id="PTHR34262:SF1">
    <property type="entry name" value="TRANSMEMBRANE PROTEIN 220"/>
    <property type="match status" value="1"/>
</dbReference>